<evidence type="ECO:0000256" key="1">
    <source>
        <dbReference type="SAM" id="MobiDB-lite"/>
    </source>
</evidence>
<gene>
    <name evidence="2" type="ORF">LshimejAT787_0109730</name>
</gene>
<feature type="region of interest" description="Disordered" evidence="1">
    <location>
        <begin position="1"/>
        <end position="58"/>
    </location>
</feature>
<feature type="compositionally biased region" description="Pro residues" evidence="1">
    <location>
        <begin position="488"/>
        <end position="501"/>
    </location>
</feature>
<dbReference type="EMBL" id="BRPK01000001">
    <property type="protein sequence ID" value="GLB34089.1"/>
    <property type="molecule type" value="Genomic_DNA"/>
</dbReference>
<accession>A0A9P3UHJ1</accession>
<feature type="region of interest" description="Disordered" evidence="1">
    <location>
        <begin position="635"/>
        <end position="695"/>
    </location>
</feature>
<feature type="compositionally biased region" description="Polar residues" evidence="1">
    <location>
        <begin position="671"/>
        <end position="682"/>
    </location>
</feature>
<reference evidence="2" key="1">
    <citation type="submission" date="2022-07" db="EMBL/GenBank/DDBJ databases">
        <title>The genome of Lyophyllum shimeji provides insight into the initial evolution of ectomycorrhizal fungal genome.</title>
        <authorList>
            <person name="Kobayashi Y."/>
            <person name="Shibata T."/>
            <person name="Hirakawa H."/>
            <person name="Shigenobu S."/>
            <person name="Nishiyama T."/>
            <person name="Yamada A."/>
            <person name="Hasebe M."/>
            <person name="Kawaguchi M."/>
        </authorList>
    </citation>
    <scope>NUCLEOTIDE SEQUENCE</scope>
    <source>
        <strain evidence="2">AT787</strain>
    </source>
</reference>
<name>A0A9P3UHJ1_LYOSH</name>
<feature type="compositionally biased region" description="Polar residues" evidence="1">
    <location>
        <begin position="41"/>
        <end position="58"/>
    </location>
</feature>
<evidence type="ECO:0000313" key="3">
    <source>
        <dbReference type="Proteomes" id="UP001063166"/>
    </source>
</evidence>
<keyword evidence="3" id="KW-1185">Reference proteome</keyword>
<organism evidence="2 3">
    <name type="scientific">Lyophyllum shimeji</name>
    <name type="common">Hon-shimeji</name>
    <name type="synonym">Tricholoma shimeji</name>
    <dbReference type="NCBI Taxonomy" id="47721"/>
    <lineage>
        <taxon>Eukaryota</taxon>
        <taxon>Fungi</taxon>
        <taxon>Dikarya</taxon>
        <taxon>Basidiomycota</taxon>
        <taxon>Agaricomycotina</taxon>
        <taxon>Agaricomycetes</taxon>
        <taxon>Agaricomycetidae</taxon>
        <taxon>Agaricales</taxon>
        <taxon>Tricholomatineae</taxon>
        <taxon>Lyophyllaceae</taxon>
        <taxon>Lyophyllum</taxon>
    </lineage>
</organism>
<protein>
    <submittedName>
        <fullName evidence="2">Uncharacterized protein</fullName>
    </submittedName>
</protein>
<feature type="region of interest" description="Disordered" evidence="1">
    <location>
        <begin position="483"/>
        <end position="535"/>
    </location>
</feature>
<dbReference type="Proteomes" id="UP001063166">
    <property type="component" value="Unassembled WGS sequence"/>
</dbReference>
<proteinExistence type="predicted"/>
<feature type="region of interest" description="Disordered" evidence="1">
    <location>
        <begin position="557"/>
        <end position="622"/>
    </location>
</feature>
<feature type="compositionally biased region" description="Low complexity" evidence="1">
    <location>
        <begin position="17"/>
        <end position="40"/>
    </location>
</feature>
<feature type="compositionally biased region" description="Low complexity" evidence="1">
    <location>
        <begin position="635"/>
        <end position="653"/>
    </location>
</feature>
<feature type="compositionally biased region" description="Low complexity" evidence="1">
    <location>
        <begin position="502"/>
        <end position="530"/>
    </location>
</feature>
<feature type="compositionally biased region" description="Basic residues" evidence="1">
    <location>
        <begin position="567"/>
        <end position="581"/>
    </location>
</feature>
<sequence>MDKPSLLPATPAATTGSDSLSTPSPPAAASGNASDASRSAMTVTLNLPSTPRPNQGAFTSEQTQFLTTYLPKYQEMVDKLSTVATGPRRTGQVKGEKGRWVLKTVYKPYTEKFDSKGPDGPNLESLQIKLKKWYSNHYKSALQPVASASTPVARPRATNAVELFAQDNQTDIRAKMAEQRGESGQSSKDNLSLHRKIKTELFNELDEETRLRYEADAAAFNASLEQPPDAAVVFAKQQGLISAASESLRKLCGWGWNGHGDVVFFVQAAYRDNEDHLKTFNITVSQEPKPASFVNVCTDFKKVRSEFRQFAEDMFPPKRSEEPVSTTTNLVITFNKKGLPMLPSMDPESIPVAMCRQLLVQYIENTWGQSNSTDVPWDILATPDRDSVGLVAHKEIDAFDSLDPKSMKAADALRLYTLIFDAQAESDGILKFTKATAARSPLPDDDGIVEILDEACKILPDCERRDAEKLSSPAAMDFTPQILQPASLPSPPSPPSPPSLPSPLSGIASSAPASPAMQSTSSAAVTASESLPRPDIQPAAATSTIVPPEVTSGAQTVAADLDQLSSRRGRGRGSGRGRGHGRGQVGGRGRGRDKQTTTSATVAGAIPSSEPATEDSIATPAANMPTLSGLQFAPAATPAASPAVPSTDSVAVAITQDPGPRRSSRKRKASEPSTEGGSSTAPAQKRPVTERWYYV</sequence>
<evidence type="ECO:0000313" key="2">
    <source>
        <dbReference type="EMBL" id="GLB34089.1"/>
    </source>
</evidence>
<dbReference type="AlphaFoldDB" id="A0A9P3UHJ1"/>
<dbReference type="OrthoDB" id="3061702at2759"/>
<comment type="caution">
    <text evidence="2">The sequence shown here is derived from an EMBL/GenBank/DDBJ whole genome shotgun (WGS) entry which is preliminary data.</text>
</comment>